<dbReference type="AlphaFoldDB" id="A0A0L0VG51"/>
<evidence type="ECO:0000313" key="1">
    <source>
        <dbReference type="EMBL" id="KNE98280.1"/>
    </source>
</evidence>
<dbReference type="PANTHER" id="PTHR33050">
    <property type="entry name" value="REVERSE TRANSCRIPTASE DOMAIN-CONTAINING PROTEIN"/>
    <property type="match status" value="1"/>
</dbReference>
<dbReference type="PANTHER" id="PTHR33050:SF7">
    <property type="entry name" value="RIBONUCLEASE H"/>
    <property type="match status" value="1"/>
</dbReference>
<organism evidence="1 2">
    <name type="scientific">Puccinia striiformis f. sp. tritici PST-78</name>
    <dbReference type="NCBI Taxonomy" id="1165861"/>
    <lineage>
        <taxon>Eukaryota</taxon>
        <taxon>Fungi</taxon>
        <taxon>Dikarya</taxon>
        <taxon>Basidiomycota</taxon>
        <taxon>Pucciniomycotina</taxon>
        <taxon>Pucciniomycetes</taxon>
        <taxon>Pucciniales</taxon>
        <taxon>Pucciniaceae</taxon>
        <taxon>Puccinia</taxon>
    </lineage>
</organism>
<dbReference type="SUPFAM" id="SSF56672">
    <property type="entry name" value="DNA/RNA polymerases"/>
    <property type="match status" value="1"/>
</dbReference>
<proteinExistence type="predicted"/>
<comment type="caution">
    <text evidence="1">The sequence shown here is derived from an EMBL/GenBank/DDBJ whole genome shotgun (WGS) entry which is preliminary data.</text>
</comment>
<name>A0A0L0VG51_9BASI</name>
<dbReference type="InterPro" id="IPR052055">
    <property type="entry name" value="Hepadnavirus_pol/RT"/>
</dbReference>
<keyword evidence="2" id="KW-1185">Reference proteome</keyword>
<dbReference type="EMBL" id="AJIL01000059">
    <property type="protein sequence ID" value="KNE98280.1"/>
    <property type="molecule type" value="Genomic_DNA"/>
</dbReference>
<dbReference type="STRING" id="1165861.A0A0L0VG51"/>
<protein>
    <recommendedName>
        <fullName evidence="3">Reverse transcriptase domain-containing protein</fullName>
    </recommendedName>
</protein>
<dbReference type="Proteomes" id="UP000054564">
    <property type="component" value="Unassembled WGS sequence"/>
</dbReference>
<gene>
    <name evidence="1" type="ORF">PSTG_08554</name>
</gene>
<reference evidence="2" key="1">
    <citation type="submission" date="2014-03" db="EMBL/GenBank/DDBJ databases">
        <title>The Genome Sequence of Puccinia striiformis f. sp. tritici PST-78.</title>
        <authorList>
            <consortium name="The Broad Institute Genome Sequencing Platform"/>
            <person name="Cuomo C."/>
            <person name="Hulbert S."/>
            <person name="Chen X."/>
            <person name="Walker B."/>
            <person name="Young S.K."/>
            <person name="Zeng Q."/>
            <person name="Gargeya S."/>
            <person name="Fitzgerald M."/>
            <person name="Haas B."/>
            <person name="Abouelleil A."/>
            <person name="Alvarado L."/>
            <person name="Arachchi H.M."/>
            <person name="Berlin A.M."/>
            <person name="Chapman S.B."/>
            <person name="Goldberg J."/>
            <person name="Griggs A."/>
            <person name="Gujja S."/>
            <person name="Hansen M."/>
            <person name="Howarth C."/>
            <person name="Imamovic A."/>
            <person name="Larimer J."/>
            <person name="McCowan C."/>
            <person name="Montmayeur A."/>
            <person name="Murphy C."/>
            <person name="Neiman D."/>
            <person name="Pearson M."/>
            <person name="Priest M."/>
            <person name="Roberts A."/>
            <person name="Saif S."/>
            <person name="Shea T."/>
            <person name="Sisk P."/>
            <person name="Sykes S."/>
            <person name="Wortman J."/>
            <person name="Nusbaum C."/>
            <person name="Birren B."/>
        </authorList>
    </citation>
    <scope>NUCLEOTIDE SEQUENCE [LARGE SCALE GENOMIC DNA]</scope>
    <source>
        <strain evidence="2">race PST-78</strain>
    </source>
</reference>
<dbReference type="InterPro" id="IPR043502">
    <property type="entry name" value="DNA/RNA_pol_sf"/>
</dbReference>
<evidence type="ECO:0008006" key="3">
    <source>
        <dbReference type="Google" id="ProtNLM"/>
    </source>
</evidence>
<accession>A0A0L0VG51</accession>
<dbReference type="OrthoDB" id="2503698at2759"/>
<evidence type="ECO:0000313" key="2">
    <source>
        <dbReference type="Proteomes" id="UP000054564"/>
    </source>
</evidence>
<sequence length="503" mass="58908">MATRFTTPGGDALRYFTPPNHQSADQAREKVEASLEKEIAAGRMFGPFTHEELQERYPFFRSNPLGAVVNNDGSVRPINDLSFPRDDIQIPSVNSFVNKEDFTTTWDDFEKVSRFFRRQTEPLLLAIFDWEKAYRQIPTAKSQWPYLLIKDFEGKLYIDTRIAFGGVAGCGSFGRPADAWKLLMLLEFKMVNVFRWVDDNLFVKKITDTTEMEQIVERSEELGVKTNVTKYKPFQEEQQYIGFIWNATRKTVRLPSDRRMRRIHQIEEFLIAEAQFSFRQVEKMAGRLNHVTYILPQLRCYLNSLYSWMIRWTYKNQAQAVPKEARIDLQYWLDTMLRYEETRMIQNPDPTEIGWVGDASTGYGIGIVIGRRWAQFKLAEGWQGEAEEKRDIAWLETVAVRLGLVALRQFNYIPGKTLIVWTDNTTTENVIKNRKSKQHCVNEEWKKIQDFLVDSELDIVSKRVTSEQNKADTLSRGDRSRHDLRYQIAIQVPDDLRPMLYQI</sequence>